<dbReference type="PANTHER" id="PTHR33362:SF5">
    <property type="entry name" value="C4-DICARBOXYLATE TRAP TRANSPORTER LARGE PERMEASE PROTEIN DCTM"/>
    <property type="match status" value="1"/>
</dbReference>
<evidence type="ECO:0000256" key="7">
    <source>
        <dbReference type="SAM" id="Phobius"/>
    </source>
</evidence>
<evidence type="ECO:0000256" key="5">
    <source>
        <dbReference type="ARBA" id="ARBA00022989"/>
    </source>
</evidence>
<proteinExistence type="predicted"/>
<feature type="transmembrane region" description="Helical" evidence="7">
    <location>
        <begin position="140"/>
        <end position="165"/>
    </location>
</feature>
<dbReference type="EMBL" id="BARU01025180">
    <property type="protein sequence ID" value="GAH57905.1"/>
    <property type="molecule type" value="Genomic_DNA"/>
</dbReference>
<keyword evidence="4 7" id="KW-0812">Transmembrane</keyword>
<keyword evidence="5 7" id="KW-1133">Transmembrane helix</keyword>
<feature type="transmembrane region" description="Helical" evidence="7">
    <location>
        <begin position="20"/>
        <end position="43"/>
    </location>
</feature>
<evidence type="ECO:0000313" key="9">
    <source>
        <dbReference type="EMBL" id="GAH57905.1"/>
    </source>
</evidence>
<feature type="transmembrane region" description="Helical" evidence="7">
    <location>
        <begin position="186"/>
        <end position="209"/>
    </location>
</feature>
<feature type="non-terminal residue" evidence="9">
    <location>
        <position position="1"/>
    </location>
</feature>
<comment type="subcellular location">
    <subcellularLocation>
        <location evidence="1">Cell inner membrane</location>
        <topology evidence="1">Multi-pass membrane protein</topology>
    </subcellularLocation>
</comment>
<sequence length="274" mass="29338">VGMSYFLSPQAAFHILATDIWGQFSAYGLSVIPLFIFMGYICFNSGISVRLYDTAYKWVGQLRGGIAMATIVADEFFAAICGSNTATAATMGTVALPQMKKYGYDPVLSTSTVATGGTLGVVIPPSVVLIVIGLQTQQSIIKLFFGGIFPGILLGVLFLITIYVLCRWKPHFGPAGEKTSLKEKVAAFPGVLEVLALFALVLGGLYAGWFTPTEAGAAGAFGAIIIALARRELTWQRFTKSISETLRTSCMVIVLVTGAVIFGRFLTATRLPFF</sequence>
<dbReference type="GO" id="GO:0005886">
    <property type="term" value="C:plasma membrane"/>
    <property type="evidence" value="ECO:0007669"/>
    <property type="project" value="UniProtKB-SubCell"/>
</dbReference>
<dbReference type="PANTHER" id="PTHR33362">
    <property type="entry name" value="SIALIC ACID TRAP TRANSPORTER PERMEASE PROTEIN SIAT-RELATED"/>
    <property type="match status" value="1"/>
</dbReference>
<evidence type="ECO:0000256" key="1">
    <source>
        <dbReference type="ARBA" id="ARBA00004429"/>
    </source>
</evidence>
<dbReference type="InterPro" id="IPR010656">
    <property type="entry name" value="DctM"/>
</dbReference>
<dbReference type="InterPro" id="IPR004681">
    <property type="entry name" value="TRAP_DctM"/>
</dbReference>
<dbReference type="AlphaFoldDB" id="X1HLG9"/>
<reference evidence="9" key="1">
    <citation type="journal article" date="2014" name="Front. Microbiol.">
        <title>High frequency of phylogenetically diverse reductive dehalogenase-homologous genes in deep subseafloor sedimentary metagenomes.</title>
        <authorList>
            <person name="Kawai M."/>
            <person name="Futagami T."/>
            <person name="Toyoda A."/>
            <person name="Takaki Y."/>
            <person name="Nishi S."/>
            <person name="Hori S."/>
            <person name="Arai W."/>
            <person name="Tsubouchi T."/>
            <person name="Morono Y."/>
            <person name="Uchiyama I."/>
            <person name="Ito T."/>
            <person name="Fujiyama A."/>
            <person name="Inagaki F."/>
            <person name="Takami H."/>
        </authorList>
    </citation>
    <scope>NUCLEOTIDE SEQUENCE</scope>
    <source>
        <strain evidence="9">Expedition CK06-06</strain>
    </source>
</reference>
<protein>
    <recommendedName>
        <fullName evidence="8">TRAP C4-dicarboxylate transport system permease DctM subunit domain-containing protein</fullName>
    </recommendedName>
</protein>
<evidence type="ECO:0000256" key="2">
    <source>
        <dbReference type="ARBA" id="ARBA00022475"/>
    </source>
</evidence>
<dbReference type="GO" id="GO:0022857">
    <property type="term" value="F:transmembrane transporter activity"/>
    <property type="evidence" value="ECO:0007669"/>
    <property type="project" value="TreeGrafter"/>
</dbReference>
<gene>
    <name evidence="9" type="ORF">S03H2_40598</name>
</gene>
<evidence type="ECO:0000256" key="4">
    <source>
        <dbReference type="ARBA" id="ARBA00022692"/>
    </source>
</evidence>
<comment type="caution">
    <text evidence="9">The sequence shown here is derived from an EMBL/GenBank/DDBJ whole genome shotgun (WGS) entry which is preliminary data.</text>
</comment>
<evidence type="ECO:0000256" key="3">
    <source>
        <dbReference type="ARBA" id="ARBA00022519"/>
    </source>
</evidence>
<feature type="transmembrane region" description="Helical" evidence="7">
    <location>
        <begin position="107"/>
        <end position="134"/>
    </location>
</feature>
<name>X1HLG9_9ZZZZ</name>
<keyword evidence="2" id="KW-1003">Cell membrane</keyword>
<accession>X1HLG9</accession>
<feature type="domain" description="TRAP C4-dicarboxylate transport system permease DctM subunit" evidence="8">
    <location>
        <begin position="5"/>
        <end position="273"/>
    </location>
</feature>
<dbReference type="Pfam" id="PF06808">
    <property type="entry name" value="DctM"/>
    <property type="match status" value="1"/>
</dbReference>
<organism evidence="9">
    <name type="scientific">marine sediment metagenome</name>
    <dbReference type="NCBI Taxonomy" id="412755"/>
    <lineage>
        <taxon>unclassified sequences</taxon>
        <taxon>metagenomes</taxon>
        <taxon>ecological metagenomes</taxon>
    </lineage>
</organism>
<evidence type="ECO:0000256" key="6">
    <source>
        <dbReference type="ARBA" id="ARBA00023136"/>
    </source>
</evidence>
<evidence type="ECO:0000259" key="8">
    <source>
        <dbReference type="Pfam" id="PF06808"/>
    </source>
</evidence>
<feature type="transmembrane region" description="Helical" evidence="7">
    <location>
        <begin position="245"/>
        <end position="266"/>
    </location>
</feature>
<feature type="non-terminal residue" evidence="9">
    <location>
        <position position="274"/>
    </location>
</feature>
<keyword evidence="6 7" id="KW-0472">Membrane</keyword>
<keyword evidence="3" id="KW-0997">Cell inner membrane</keyword>